<dbReference type="OrthoDB" id="2351076at2"/>
<organism evidence="3 4">
    <name type="scientific">Bacillus solimangrovi</name>
    <dbReference type="NCBI Taxonomy" id="1305675"/>
    <lineage>
        <taxon>Bacteria</taxon>
        <taxon>Bacillati</taxon>
        <taxon>Bacillota</taxon>
        <taxon>Bacilli</taxon>
        <taxon>Bacillales</taxon>
        <taxon>Bacillaceae</taxon>
        <taxon>Bacillus</taxon>
    </lineage>
</organism>
<feature type="compositionally biased region" description="Basic and acidic residues" evidence="2">
    <location>
        <begin position="1079"/>
        <end position="1088"/>
    </location>
</feature>
<feature type="region of interest" description="Disordered" evidence="2">
    <location>
        <begin position="289"/>
        <end position="342"/>
    </location>
</feature>
<protein>
    <submittedName>
        <fullName evidence="3">Uncharacterized protein</fullName>
    </submittedName>
</protein>
<name>A0A1E5LDT7_9BACI</name>
<feature type="compositionally biased region" description="Basic and acidic residues" evidence="2">
    <location>
        <begin position="416"/>
        <end position="425"/>
    </location>
</feature>
<evidence type="ECO:0000313" key="4">
    <source>
        <dbReference type="Proteomes" id="UP000095209"/>
    </source>
</evidence>
<feature type="compositionally biased region" description="Low complexity" evidence="2">
    <location>
        <begin position="500"/>
        <end position="509"/>
    </location>
</feature>
<feature type="coiled-coil region" evidence="1">
    <location>
        <begin position="1302"/>
        <end position="1340"/>
    </location>
</feature>
<feature type="region of interest" description="Disordered" evidence="2">
    <location>
        <begin position="969"/>
        <end position="1003"/>
    </location>
</feature>
<keyword evidence="1" id="KW-0175">Coiled coil</keyword>
<feature type="compositionally biased region" description="Polar residues" evidence="2">
    <location>
        <begin position="289"/>
        <end position="305"/>
    </location>
</feature>
<gene>
    <name evidence="3" type="ORF">BFG57_02650</name>
</gene>
<feature type="compositionally biased region" description="Basic and acidic residues" evidence="2">
    <location>
        <begin position="795"/>
        <end position="807"/>
    </location>
</feature>
<feature type="compositionally biased region" description="Basic and acidic residues" evidence="2">
    <location>
        <begin position="607"/>
        <end position="618"/>
    </location>
</feature>
<sequence length="1680" mass="192750">MQVQIGQQQTTAKQNAMTEQSLELKKGEQYHAQIKERISDKEAVVTIRGKEVRATFEGKIPAEERIMLQVTGKGDNSIQVKEVPSRNTTSAVSQSAEATKLLQSAGASSSAPHELKQAVQILLDKGIPMTKESVQELKTFFEQSNGTAEQKLKTVQALASKRLEVTQNHLRPIHEVLNGKPLNQILTELAKSIDPEFDISKSPKEISNQLDKLVTQVRQQVEKTPILTKAVQQVRDELLSQGKLPKEQVEKIEKAMQQAKQLQQAGKYSEAKQQIVNVLKDVENELKQLQGNRTQQPSSQNQIEQVRTEARTQRTSLSNESRPSELIRQTREQVQSEPNLQKAVDRVRDQVVNNREINREVSQKVEKALKEAEQLQRMGREQAGRERITQALKQAEVEQVKMEARSQQTSQSIELRPSETIRQTREQMQSEPNFQKAVERVRNQVVNNREINREVAQKVEKALKEAEQLQRLGREQAGRERITQALKQAEVEQVKVESRTQQTSQPTQPIESRPSETIRQTREQMQSEPKFEKAVESVRNQVVNNREINREVAQKVEKALKEAEQLQRMGREQAGRERIMQALKQAEVEQVKVDARLQQSSQPIESRPSEAIHQTREQVQREPNFQKAVERVRNQVVNNLEINRDVSQKVEKALKEAEQLQRMGREQSGRDRITQALKQAEVEQVKVESRTQQTSQPTQPVESRLSETIRQTRELVQSEPKFEKIMDRVRSEVVNNREINREVVQKVEKALREAEQLQRLGREQAGRERITQALKQAEVEQVKVESRTQQSPHSTESRPSETIRQTRELVQSEPKFEKIMDRVRSEVVNNREINREVSQKVEKALKEAEQLQRMGREQSGRDRITQALKQVEVEQVKVEARSQSSQPIESRPSETIRQTREQVQSEPNFQKAVERVRNQVVNNREINREVAQKVEKALKEAEQLQRMGREQAGRDQITQALKQAEVEQVKVESRTQQSSQPIESRPSETIRQTREQVQSEPKFEKAVERVRTQVVINREINREVVQKVEKALREAEQLQRMGREQAGRDRITQALKQAEAEQVKVESRMQQSSQPTESRPSETIRQTREQVQSEPKLEKAVESVRNQVVNNREINREVTQKVEKALIEAEQLQKSGRETTARLRLSNTLIQIEQEVAKSENINKTNSLVEQSIAMETNSTKPTDKLPSELLKELSKQFQKEPSVQQGLSQLKEGIESVKFEPQIIEKLQQALTKSTEFQQKGRELAARQEMMNTINEVEKSLSSQEQKVAMANAQQTTEAQQYVLDEAFQTSINFKAKEMIVDRVTKKLAEATNQFRELKRDISKKLDNIQRLIQQYKKSAYPQVKQILETTISKLDNAILKSDMMLLTDMKTEKQLMQASGQLAEAKKLLQKGNHVEAHRIVQDVKGLIDKIKFQPSDTKVQRFITQESERLEVRTPQQQLLQQLEDTSRGLVRQEPSARQIFETVRSMGLNHDSDLARSLVFNQNDSGASDQQQNQKNMKAVLMQLMRGDGSEQGKPTSHIEQALNNLTGQQLLSKPDSGSNLQTMLFQLPILLDQHISDLQVYVNSRNEGEQVDWENCNLYFLIDTPRLGEVGIMLNANERNLSITIKNNQPGFAAKVSPIAELTKEKLKEVGYNVSDIKFAQLSTELKKTTGDESLESNENSFIPIFTEEGMDFKI</sequence>
<feature type="region of interest" description="Disordered" evidence="2">
    <location>
        <begin position="597"/>
        <end position="618"/>
    </location>
</feature>
<evidence type="ECO:0000256" key="1">
    <source>
        <dbReference type="SAM" id="Coils"/>
    </source>
</evidence>
<dbReference type="EMBL" id="MJEH01000033">
    <property type="protein sequence ID" value="OEH92189.1"/>
    <property type="molecule type" value="Genomic_DNA"/>
</dbReference>
<feature type="compositionally biased region" description="Polar residues" evidence="2">
    <location>
        <begin position="1068"/>
        <end position="1078"/>
    </location>
</feature>
<dbReference type="RefSeq" id="WP_069717730.1">
    <property type="nucleotide sequence ID" value="NZ_MJEH01000033.1"/>
</dbReference>
<feature type="compositionally biased region" description="Basic and acidic residues" evidence="2">
    <location>
        <begin position="322"/>
        <end position="331"/>
    </location>
</feature>
<feature type="region of interest" description="Disordered" evidence="2">
    <location>
        <begin position="1056"/>
        <end position="1102"/>
    </location>
</feature>
<feature type="compositionally biased region" description="Basic and acidic residues" evidence="2">
    <location>
        <begin position="513"/>
        <end position="522"/>
    </location>
</feature>
<dbReference type="STRING" id="1305675.BFG57_02650"/>
<feature type="compositionally biased region" description="Low complexity" evidence="2">
    <location>
        <begin position="691"/>
        <end position="700"/>
    </location>
</feature>
<feature type="region of interest" description="Disordered" evidence="2">
    <location>
        <begin position="879"/>
        <end position="908"/>
    </location>
</feature>
<feature type="compositionally biased region" description="Polar residues" evidence="2">
    <location>
        <begin position="881"/>
        <end position="890"/>
    </location>
</feature>
<feature type="compositionally biased region" description="Polar residues" evidence="2">
    <location>
        <begin position="974"/>
        <end position="984"/>
    </location>
</feature>
<keyword evidence="4" id="KW-1185">Reference proteome</keyword>
<feature type="region of interest" description="Disordered" evidence="2">
    <location>
        <begin position="494"/>
        <end position="531"/>
    </location>
</feature>
<feature type="region of interest" description="Disordered" evidence="2">
    <location>
        <begin position="780"/>
        <end position="810"/>
    </location>
</feature>
<feature type="compositionally biased region" description="Basic and acidic residues" evidence="2">
    <location>
        <begin position="891"/>
        <end position="900"/>
    </location>
</feature>
<comment type="caution">
    <text evidence="3">The sequence shown here is derived from an EMBL/GenBank/DDBJ whole genome shotgun (WGS) entry which is preliminary data.</text>
</comment>
<dbReference type="Proteomes" id="UP000095209">
    <property type="component" value="Unassembled WGS sequence"/>
</dbReference>
<feature type="region of interest" description="Disordered" evidence="2">
    <location>
        <begin position="404"/>
        <end position="432"/>
    </location>
</feature>
<feature type="compositionally biased region" description="Basic and acidic residues" evidence="2">
    <location>
        <begin position="1058"/>
        <end position="1067"/>
    </location>
</feature>
<evidence type="ECO:0000256" key="2">
    <source>
        <dbReference type="SAM" id="MobiDB-lite"/>
    </source>
</evidence>
<proteinExistence type="predicted"/>
<feature type="region of interest" description="Disordered" evidence="2">
    <location>
        <begin position="686"/>
        <end position="706"/>
    </location>
</feature>
<feature type="region of interest" description="Disordered" evidence="2">
    <location>
        <begin position="1"/>
        <end position="20"/>
    </location>
</feature>
<accession>A0A1E5LDT7</accession>
<reference evidence="3 4" key="1">
    <citation type="submission" date="2016-08" db="EMBL/GenBank/DDBJ databases">
        <title>Genome of Bacillus solimangrovi GH2-4.</title>
        <authorList>
            <person name="Lim S."/>
            <person name="Kim B.-C."/>
        </authorList>
    </citation>
    <scope>NUCLEOTIDE SEQUENCE [LARGE SCALE GENOMIC DNA]</scope>
    <source>
        <strain evidence="3 4">GH2-4</strain>
    </source>
</reference>
<feature type="coiled-coil region" evidence="1">
    <location>
        <begin position="1248"/>
        <end position="1275"/>
    </location>
</feature>
<feature type="compositionally biased region" description="Basic and acidic residues" evidence="2">
    <location>
        <begin position="985"/>
        <end position="994"/>
    </location>
</feature>
<evidence type="ECO:0000313" key="3">
    <source>
        <dbReference type="EMBL" id="OEH92189.1"/>
    </source>
</evidence>